<dbReference type="Proteomes" id="UP000290288">
    <property type="component" value="Unassembled WGS sequence"/>
</dbReference>
<dbReference type="Gene3D" id="1.10.510.10">
    <property type="entry name" value="Transferase(Phosphotransferase) domain 1"/>
    <property type="match status" value="1"/>
</dbReference>
<comment type="caution">
    <text evidence="3">The sequence shown here is derived from an EMBL/GenBank/DDBJ whole genome shotgun (WGS) entry which is preliminary data.</text>
</comment>
<feature type="domain" description="Fungal-type protein kinase" evidence="2">
    <location>
        <begin position="4"/>
        <end position="159"/>
    </location>
</feature>
<gene>
    <name evidence="3" type="ORF">EST38_g8398</name>
</gene>
<sequence length="516" mass="59080">MPVSEQLTQVAIYARQIFIQQPNRRFVRLLILSGEHFRLFHFDRSGVQYTPLVNFHDDPHTFVRVVLGLSSPDESDIGLDSSIQWTIENGQKVSGTLRTHTSEGQEVVYPLSSVEPFFFSWITGEELVVKDSWREDDRVSEHVYLEDALGIPGLVQMVSCEPDRGQTKDLHGFGDTIPAGFHNRVETRIVMKSYGKSIQYFTSAMQVVCALRDAIAGHMELYKEGTLHRDVSIYNVLLGKPDAEPGYRGILIDLDMAIRRNRGSSTDWRVGTRFYHSIAVLRGKDYHDPLPRDHLDDLESFFYILAQIIFGYDPLGASHPLLHPISRWDADDCELAAAFKESVFTWDFLPSTIEERWPAPCCNLIVAFGTFLGPLARKKHDVNRRTLEQRKYAKSKDMLTKVHEHYTHVLQLFDRAIYMLGRPESEWRLDYESSSDSASCSSSTSNHPENRTPVVSPATRSRKAFDLQEPFRTPLKRTSDSYPEGQPAAKRLNAYRTPRRPIVPPPRRNPHFSRSK</sequence>
<dbReference type="PANTHER" id="PTHR38248:SF2">
    <property type="entry name" value="FUNK1 11"/>
    <property type="match status" value="1"/>
</dbReference>
<protein>
    <recommendedName>
        <fullName evidence="2">Fungal-type protein kinase domain-containing protein</fullName>
    </recommendedName>
</protein>
<dbReference type="STRING" id="2316362.A0A4Q2DEQ1"/>
<evidence type="ECO:0000259" key="2">
    <source>
        <dbReference type="Pfam" id="PF17667"/>
    </source>
</evidence>
<accession>A0A4Q2DEQ1</accession>
<dbReference type="OrthoDB" id="5584477at2759"/>
<organism evidence="3 4">
    <name type="scientific">Candolleomyces aberdarensis</name>
    <dbReference type="NCBI Taxonomy" id="2316362"/>
    <lineage>
        <taxon>Eukaryota</taxon>
        <taxon>Fungi</taxon>
        <taxon>Dikarya</taxon>
        <taxon>Basidiomycota</taxon>
        <taxon>Agaricomycotina</taxon>
        <taxon>Agaricomycetes</taxon>
        <taxon>Agaricomycetidae</taxon>
        <taxon>Agaricales</taxon>
        <taxon>Agaricineae</taxon>
        <taxon>Psathyrellaceae</taxon>
        <taxon>Candolleomyces</taxon>
    </lineage>
</organism>
<dbReference type="InterPro" id="IPR011009">
    <property type="entry name" value="Kinase-like_dom_sf"/>
</dbReference>
<dbReference type="PANTHER" id="PTHR38248">
    <property type="entry name" value="FUNK1 6"/>
    <property type="match status" value="1"/>
</dbReference>
<name>A0A4Q2DEQ1_9AGAR</name>
<evidence type="ECO:0000313" key="3">
    <source>
        <dbReference type="EMBL" id="RXW17451.1"/>
    </source>
</evidence>
<reference evidence="3 4" key="1">
    <citation type="submission" date="2019-01" db="EMBL/GenBank/DDBJ databases">
        <title>Draft genome sequence of Psathyrella aberdarensis IHI B618.</title>
        <authorList>
            <person name="Buettner E."/>
            <person name="Kellner H."/>
        </authorList>
    </citation>
    <scope>NUCLEOTIDE SEQUENCE [LARGE SCALE GENOMIC DNA]</scope>
    <source>
        <strain evidence="3 4">IHI B618</strain>
    </source>
</reference>
<keyword evidence="4" id="KW-1185">Reference proteome</keyword>
<evidence type="ECO:0000256" key="1">
    <source>
        <dbReference type="SAM" id="MobiDB-lite"/>
    </source>
</evidence>
<dbReference type="InterPro" id="IPR040976">
    <property type="entry name" value="Pkinase_fungal"/>
</dbReference>
<dbReference type="EMBL" id="SDEE01000339">
    <property type="protein sequence ID" value="RXW17451.1"/>
    <property type="molecule type" value="Genomic_DNA"/>
</dbReference>
<feature type="domain" description="Fungal-type protein kinase" evidence="2">
    <location>
        <begin position="181"/>
        <end position="308"/>
    </location>
</feature>
<proteinExistence type="predicted"/>
<evidence type="ECO:0000313" key="4">
    <source>
        <dbReference type="Proteomes" id="UP000290288"/>
    </source>
</evidence>
<dbReference type="Pfam" id="PF17667">
    <property type="entry name" value="Pkinase_fungal"/>
    <property type="match status" value="2"/>
</dbReference>
<feature type="region of interest" description="Disordered" evidence="1">
    <location>
        <begin position="438"/>
        <end position="516"/>
    </location>
</feature>
<dbReference type="SUPFAM" id="SSF56112">
    <property type="entry name" value="Protein kinase-like (PK-like)"/>
    <property type="match status" value="1"/>
</dbReference>
<dbReference type="AlphaFoldDB" id="A0A4Q2DEQ1"/>